<organism evidence="2 3">
    <name type="scientific">Dendrobium catenatum</name>
    <dbReference type="NCBI Taxonomy" id="906689"/>
    <lineage>
        <taxon>Eukaryota</taxon>
        <taxon>Viridiplantae</taxon>
        <taxon>Streptophyta</taxon>
        <taxon>Embryophyta</taxon>
        <taxon>Tracheophyta</taxon>
        <taxon>Spermatophyta</taxon>
        <taxon>Magnoliopsida</taxon>
        <taxon>Liliopsida</taxon>
        <taxon>Asparagales</taxon>
        <taxon>Orchidaceae</taxon>
        <taxon>Epidendroideae</taxon>
        <taxon>Malaxideae</taxon>
        <taxon>Dendrobiinae</taxon>
        <taxon>Dendrobium</taxon>
    </lineage>
</organism>
<reference evidence="2 3" key="2">
    <citation type="journal article" date="2017" name="Nature">
        <title>The Apostasia genome and the evolution of orchids.</title>
        <authorList>
            <person name="Zhang G.Q."/>
            <person name="Liu K.W."/>
            <person name="Li Z."/>
            <person name="Lohaus R."/>
            <person name="Hsiao Y.Y."/>
            <person name="Niu S.C."/>
            <person name="Wang J.Y."/>
            <person name="Lin Y.C."/>
            <person name="Xu Q."/>
            <person name="Chen L.J."/>
            <person name="Yoshida K."/>
            <person name="Fujiwara S."/>
            <person name="Wang Z.W."/>
            <person name="Zhang Y.Q."/>
            <person name="Mitsuda N."/>
            <person name="Wang M."/>
            <person name="Liu G.H."/>
            <person name="Pecoraro L."/>
            <person name="Huang H.X."/>
            <person name="Xiao X.J."/>
            <person name="Lin M."/>
            <person name="Wu X.Y."/>
            <person name="Wu W.L."/>
            <person name="Chen Y.Y."/>
            <person name="Chang S.B."/>
            <person name="Sakamoto S."/>
            <person name="Ohme-Takagi M."/>
            <person name="Yagi M."/>
            <person name="Zeng S.J."/>
            <person name="Shen C.Y."/>
            <person name="Yeh C.M."/>
            <person name="Luo Y.B."/>
            <person name="Tsai W.C."/>
            <person name="Van de Peer Y."/>
            <person name="Liu Z.J."/>
        </authorList>
    </citation>
    <scope>NUCLEOTIDE SEQUENCE [LARGE SCALE GENOMIC DNA]</scope>
    <source>
        <tissue evidence="2">The whole plant</tissue>
    </source>
</reference>
<reference evidence="2 3" key="1">
    <citation type="journal article" date="2016" name="Sci. Rep.">
        <title>The Dendrobium catenatum Lindl. genome sequence provides insights into polysaccharide synthase, floral development and adaptive evolution.</title>
        <authorList>
            <person name="Zhang G.Q."/>
            <person name="Xu Q."/>
            <person name="Bian C."/>
            <person name="Tsai W.C."/>
            <person name="Yeh C.M."/>
            <person name="Liu K.W."/>
            <person name="Yoshida K."/>
            <person name="Zhang L.S."/>
            <person name="Chang S.B."/>
            <person name="Chen F."/>
            <person name="Shi Y."/>
            <person name="Su Y.Y."/>
            <person name="Zhang Y.Q."/>
            <person name="Chen L.J."/>
            <person name="Yin Y."/>
            <person name="Lin M."/>
            <person name="Huang H."/>
            <person name="Deng H."/>
            <person name="Wang Z.W."/>
            <person name="Zhu S.L."/>
            <person name="Zhao X."/>
            <person name="Deng C."/>
            <person name="Niu S.C."/>
            <person name="Huang J."/>
            <person name="Wang M."/>
            <person name="Liu G.H."/>
            <person name="Yang H.J."/>
            <person name="Xiao X.J."/>
            <person name="Hsiao Y.Y."/>
            <person name="Wu W.L."/>
            <person name="Chen Y.Y."/>
            <person name="Mitsuda N."/>
            <person name="Ohme-Takagi M."/>
            <person name="Luo Y.B."/>
            <person name="Van de Peer Y."/>
            <person name="Liu Z.J."/>
        </authorList>
    </citation>
    <scope>NUCLEOTIDE SEQUENCE [LARGE SCALE GENOMIC DNA]</scope>
    <source>
        <tissue evidence="2">The whole plant</tissue>
    </source>
</reference>
<name>A0A2I0X3V5_9ASPA</name>
<keyword evidence="3" id="KW-1185">Reference proteome</keyword>
<sequence length="334" mass="38193">MDLRCGKIPLLKENEKVNKFVGVQEDNDQNHTGRNLSTNFENDVEINEVVLEKKEDPVSKDNFVSTKLCNAELIKEHKTNDICVNNKFQILRDEHKEGEVIEVAEAEDLYRVEDSNETITVSETIQPSSSELILNIGDQITNSYKNKLAKEVKSLGPVEATHRKIRGDSKVDDTPDRPGRSTFSTVVRLNSSGGSPVSNRPGRYLIGQADWTAFLTNQPAIPAIVFTSTFLFSCVFLLVSCYSWEAEDEAAYHRYKECGITVSRVINPVHLLYPYDQLVERFKDWETHFDAYVAAQEQQHSKDIARYEQHRTEDLAHFDNYITHQQQQHDQDIA</sequence>
<feature type="compositionally biased region" description="Basic and acidic residues" evidence="1">
    <location>
        <begin position="163"/>
        <end position="179"/>
    </location>
</feature>
<feature type="region of interest" description="Disordered" evidence="1">
    <location>
        <begin position="163"/>
        <end position="184"/>
    </location>
</feature>
<gene>
    <name evidence="2" type="ORF">MA16_Dca017518</name>
</gene>
<protein>
    <submittedName>
        <fullName evidence="2">Uncharacterized protein</fullName>
    </submittedName>
</protein>
<dbReference type="Proteomes" id="UP000233837">
    <property type="component" value="Unassembled WGS sequence"/>
</dbReference>
<dbReference type="EMBL" id="KZ502182">
    <property type="protein sequence ID" value="PKU82585.1"/>
    <property type="molecule type" value="Genomic_DNA"/>
</dbReference>
<evidence type="ECO:0000313" key="3">
    <source>
        <dbReference type="Proteomes" id="UP000233837"/>
    </source>
</evidence>
<evidence type="ECO:0000256" key="1">
    <source>
        <dbReference type="SAM" id="MobiDB-lite"/>
    </source>
</evidence>
<evidence type="ECO:0000313" key="2">
    <source>
        <dbReference type="EMBL" id="PKU82585.1"/>
    </source>
</evidence>
<dbReference type="AlphaFoldDB" id="A0A2I0X3V5"/>
<accession>A0A2I0X3V5</accession>
<proteinExistence type="predicted"/>